<feature type="domain" description="Microcystin LR degradation protein MlrC C-terminal" evidence="2">
    <location>
        <begin position="306"/>
        <end position="483"/>
    </location>
</feature>
<accession>A0ABT5YP06</accession>
<keyword evidence="1" id="KW-0378">Hydrolase</keyword>
<reference evidence="4 5" key="1">
    <citation type="submission" date="2023-03" db="EMBL/GenBank/DDBJ databases">
        <title>Fodinicurvata sp. CAU 1616 isolated from sea sendiment.</title>
        <authorList>
            <person name="Kim W."/>
        </authorList>
    </citation>
    <scope>NUCLEOTIDE SEQUENCE [LARGE SCALE GENOMIC DNA]</scope>
    <source>
        <strain evidence="4 5">CAU 1616</strain>
    </source>
</reference>
<organism evidence="4 5">
    <name type="scientific">Aquibaculum arenosum</name>
    <dbReference type="NCBI Taxonomy" id="3032591"/>
    <lineage>
        <taxon>Bacteria</taxon>
        <taxon>Pseudomonadati</taxon>
        <taxon>Pseudomonadota</taxon>
        <taxon>Alphaproteobacteria</taxon>
        <taxon>Rhodospirillales</taxon>
        <taxon>Rhodovibrionaceae</taxon>
        <taxon>Aquibaculum</taxon>
    </lineage>
</organism>
<gene>
    <name evidence="4" type="ORF">P2G67_11980</name>
</gene>
<dbReference type="PIRSF" id="PIRSF012702">
    <property type="entry name" value="UCP012702"/>
    <property type="match status" value="1"/>
</dbReference>
<proteinExistence type="inferred from homology"/>
<keyword evidence="5" id="KW-1185">Reference proteome</keyword>
<comment type="similarity">
    <text evidence="1">Belongs to the peptidase M81 family.</text>
</comment>
<evidence type="ECO:0000256" key="1">
    <source>
        <dbReference type="PIRNR" id="PIRNR012702"/>
    </source>
</evidence>
<keyword evidence="1" id="KW-0482">Metalloprotease</keyword>
<comment type="function">
    <text evidence="1">Involved in peptidolytic degradation of cyclic heptapeptide hepatotoxin microcystin (MC).</text>
</comment>
<sequence length="495" mass="52007">MKIAVGGFQHETNTFAPTKADYAAFAEGGGWPPVSRGEEVLAAVAGMNLPIAGFTEAARTAGHQVVPLTWAAASPSSYVTEDAFERICGQIIDDLAGLRGVDAVYLDLHGAMVTEHFQDGEGEILRRVRATVGRDLPVVTSLDLHANVTPEIVALSDGLVIYRTYPHVDMAKTGERAFVLLSGLLQGRHYAKAYRQLPFLIPLTGGCTLIEPAASIYAALEEIEAEEGLASISFACGFGPADIHHCGPSLVAYGGDAAAAERAADRIQAMVAEQEAAFGGDILPAAEAVREARAIAAGRPGKPVVLADTQDNPGAGGDGDTVGLLEALVEQSAEGAVLGLLIDRESAERAHMAGADSTVRLELGAKSGQPGHKPLVADFKVLRLGDGAFTCTGPFYEGARMRLGPMALLELNGVQVAVASKKVQAADMEMFRHLGVEPTERPIVAVKSSVHFRAHFQPVAERVIVAAAPGPNPVDHSLLTYRNLRPGVRLMPAKG</sequence>
<dbReference type="InterPro" id="IPR009197">
    <property type="entry name" value="MlrC"/>
</dbReference>
<dbReference type="InterPro" id="IPR015995">
    <property type="entry name" value="MlrC_N"/>
</dbReference>
<name>A0ABT5YP06_9PROT</name>
<keyword evidence="1" id="KW-0645">Protease</keyword>
<dbReference type="Proteomes" id="UP001215503">
    <property type="component" value="Unassembled WGS sequence"/>
</dbReference>
<dbReference type="Pfam" id="PF07364">
    <property type="entry name" value="DUF1485"/>
    <property type="match status" value="1"/>
</dbReference>
<dbReference type="EMBL" id="JARHUD010000007">
    <property type="protein sequence ID" value="MDF2096695.1"/>
    <property type="molecule type" value="Genomic_DNA"/>
</dbReference>
<evidence type="ECO:0000259" key="3">
    <source>
        <dbReference type="Pfam" id="PF07364"/>
    </source>
</evidence>
<keyword evidence="1" id="KW-0479">Metal-binding</keyword>
<dbReference type="RefSeq" id="WP_275823404.1">
    <property type="nucleotide sequence ID" value="NZ_JARHUD010000007.1"/>
</dbReference>
<comment type="caution">
    <text evidence="4">The sequence shown here is derived from an EMBL/GenBank/DDBJ whole genome shotgun (WGS) entry which is preliminary data.</text>
</comment>
<evidence type="ECO:0000313" key="4">
    <source>
        <dbReference type="EMBL" id="MDF2096695.1"/>
    </source>
</evidence>
<evidence type="ECO:0000259" key="2">
    <source>
        <dbReference type="Pfam" id="PF07171"/>
    </source>
</evidence>
<dbReference type="Pfam" id="PF07171">
    <property type="entry name" value="MlrC_C"/>
    <property type="match status" value="1"/>
</dbReference>
<protein>
    <recommendedName>
        <fullName evidence="1">Microcystinase C</fullName>
        <shortName evidence="1">MlrC</shortName>
    </recommendedName>
</protein>
<feature type="domain" description="Microcystin LR degradation protein MlrC N-terminal" evidence="3">
    <location>
        <begin position="2"/>
        <end position="292"/>
    </location>
</feature>
<dbReference type="InterPro" id="IPR010799">
    <property type="entry name" value="MlrC_C"/>
</dbReference>
<comment type="cofactor">
    <cofactor evidence="1">
        <name>Zn(2+)</name>
        <dbReference type="ChEBI" id="CHEBI:29105"/>
    </cofactor>
    <text evidence="1">Binds 1 zinc ion per subunit.</text>
</comment>
<evidence type="ECO:0000313" key="5">
    <source>
        <dbReference type="Proteomes" id="UP001215503"/>
    </source>
</evidence>